<dbReference type="EMBL" id="UINC01153322">
    <property type="protein sequence ID" value="SVD47980.1"/>
    <property type="molecule type" value="Genomic_DNA"/>
</dbReference>
<organism evidence="1">
    <name type="scientific">marine metagenome</name>
    <dbReference type="NCBI Taxonomy" id="408172"/>
    <lineage>
        <taxon>unclassified sequences</taxon>
        <taxon>metagenomes</taxon>
        <taxon>ecological metagenomes</taxon>
    </lineage>
</organism>
<reference evidence="1" key="1">
    <citation type="submission" date="2018-05" db="EMBL/GenBank/DDBJ databases">
        <authorList>
            <person name="Lanie J.A."/>
            <person name="Ng W.-L."/>
            <person name="Kazmierczak K.M."/>
            <person name="Andrzejewski T.M."/>
            <person name="Davidsen T.M."/>
            <person name="Wayne K.J."/>
            <person name="Tettelin H."/>
            <person name="Glass J.I."/>
            <person name="Rusch D."/>
            <person name="Podicherti R."/>
            <person name="Tsui H.-C.T."/>
            <person name="Winkler M.E."/>
        </authorList>
    </citation>
    <scope>NUCLEOTIDE SEQUENCE</scope>
</reference>
<protein>
    <submittedName>
        <fullName evidence="1">Uncharacterized protein</fullName>
    </submittedName>
</protein>
<feature type="non-terminal residue" evidence="1">
    <location>
        <position position="58"/>
    </location>
</feature>
<name>A0A382VNK5_9ZZZZ</name>
<dbReference type="AlphaFoldDB" id="A0A382VNK5"/>
<gene>
    <name evidence="1" type="ORF">METZ01_LOCUS400834</name>
</gene>
<evidence type="ECO:0000313" key="1">
    <source>
        <dbReference type="EMBL" id="SVD47980.1"/>
    </source>
</evidence>
<sequence>MDTEDALTSLEREQVLIGWSESVKSQLAEGIHKDDIVKQITDPGLEHDAAAEFVEKCD</sequence>
<accession>A0A382VNK5</accession>
<proteinExistence type="predicted"/>